<comment type="similarity">
    <text evidence="12">Belongs to the LpxC family.</text>
</comment>
<accession>A0A4R1BIX6</accession>
<keyword evidence="6 12" id="KW-0441">Lipid A biosynthesis</keyword>
<evidence type="ECO:0000256" key="5">
    <source>
        <dbReference type="ARBA" id="ARBA00022516"/>
    </source>
</evidence>
<dbReference type="SUPFAM" id="SSF54211">
    <property type="entry name" value="Ribosomal protein S5 domain 2-like"/>
    <property type="match status" value="2"/>
</dbReference>
<sequence>MIKQRSIKTLIRATGVGLHSGQKVELTLRPAPPDTGIFFRRVDLAEPVSFRVAPHLVSDTRLCSALECQGARVATVEHLMSALAGLGIDNLYIDLDASEVPILDGSAAPFVFLLQSAGIEEQDVPRRFIRVKKTVRVEEGDKWAEIVPYDGFRIGFQIDFEHPVLKRSGREISIDFAETSYVKEISRARTFGFMNEVEYLRANGLALGGNLDNAIVMDEFRVLNADGLRYADEFVKHKVLDAVGDFYLAGQPLLGSITAFKSGHGLNNKLLCALVDDAEAWEPASFVDPAQTPARLVRQTAIMAA</sequence>
<evidence type="ECO:0000256" key="6">
    <source>
        <dbReference type="ARBA" id="ARBA00022556"/>
    </source>
</evidence>
<comment type="function">
    <text evidence="2 12">Catalyzes the hydrolysis of UDP-3-O-myristoyl-N-acetylglucosamine to form UDP-3-O-myristoylglucosamine and acetate, the committed step in lipid A biosynthesis.</text>
</comment>
<dbReference type="GO" id="GO:0009245">
    <property type="term" value="P:lipid A biosynthetic process"/>
    <property type="evidence" value="ECO:0007669"/>
    <property type="project" value="UniProtKB-UniRule"/>
</dbReference>
<name>A0A4R1BIX6_9PROT</name>
<organism evidence="13 14">
    <name type="scientific">Parasulfuritortus cantonensis</name>
    <dbReference type="NCBI Taxonomy" id="2528202"/>
    <lineage>
        <taxon>Bacteria</taxon>
        <taxon>Pseudomonadati</taxon>
        <taxon>Pseudomonadota</taxon>
        <taxon>Betaproteobacteria</taxon>
        <taxon>Nitrosomonadales</taxon>
        <taxon>Thiobacillaceae</taxon>
        <taxon>Parasulfuritortus</taxon>
    </lineage>
</organism>
<keyword evidence="14" id="KW-1185">Reference proteome</keyword>
<evidence type="ECO:0000256" key="3">
    <source>
        <dbReference type="ARBA" id="ARBA00005002"/>
    </source>
</evidence>
<evidence type="ECO:0000313" key="14">
    <source>
        <dbReference type="Proteomes" id="UP000295443"/>
    </source>
</evidence>
<reference evidence="13 14" key="1">
    <citation type="submission" date="2019-03" db="EMBL/GenBank/DDBJ databases">
        <title>Genome sequence of Thiobacillaceae bacterium LSR1, a sulfur-oxidizing bacterium isolated from freshwater sediment.</title>
        <authorList>
            <person name="Li S."/>
        </authorList>
    </citation>
    <scope>NUCLEOTIDE SEQUENCE [LARGE SCALE GENOMIC DNA]</scope>
    <source>
        <strain evidence="13 14">LSR1</strain>
    </source>
</reference>
<dbReference type="OrthoDB" id="9802746at2"/>
<evidence type="ECO:0000256" key="1">
    <source>
        <dbReference type="ARBA" id="ARBA00001947"/>
    </source>
</evidence>
<evidence type="ECO:0000256" key="4">
    <source>
        <dbReference type="ARBA" id="ARBA00012745"/>
    </source>
</evidence>
<dbReference type="Gene3D" id="3.30.1700.10">
    <property type="entry name" value="lpxc deacetylase, domain 2"/>
    <property type="match status" value="1"/>
</dbReference>
<evidence type="ECO:0000256" key="7">
    <source>
        <dbReference type="ARBA" id="ARBA00022723"/>
    </source>
</evidence>
<dbReference type="GO" id="GO:0016020">
    <property type="term" value="C:membrane"/>
    <property type="evidence" value="ECO:0007669"/>
    <property type="project" value="GOC"/>
</dbReference>
<evidence type="ECO:0000256" key="2">
    <source>
        <dbReference type="ARBA" id="ARBA00002923"/>
    </source>
</evidence>
<dbReference type="NCBIfam" id="TIGR00325">
    <property type="entry name" value="lpxC"/>
    <property type="match status" value="1"/>
</dbReference>
<keyword evidence="10 12" id="KW-0443">Lipid metabolism</keyword>
<evidence type="ECO:0000256" key="8">
    <source>
        <dbReference type="ARBA" id="ARBA00022801"/>
    </source>
</evidence>
<dbReference type="InterPro" id="IPR011334">
    <property type="entry name" value="UDP-acyl_GlcNac_deAcase_C"/>
</dbReference>
<comment type="catalytic activity">
    <reaction evidence="11 12">
        <text>a UDP-3-O-[(3R)-3-hydroxyacyl]-N-acetyl-alpha-D-glucosamine + H2O = a UDP-3-O-[(3R)-3-hydroxyacyl]-alpha-D-glucosamine + acetate</text>
        <dbReference type="Rhea" id="RHEA:67816"/>
        <dbReference type="ChEBI" id="CHEBI:15377"/>
        <dbReference type="ChEBI" id="CHEBI:30089"/>
        <dbReference type="ChEBI" id="CHEBI:137740"/>
        <dbReference type="ChEBI" id="CHEBI:173225"/>
        <dbReference type="EC" id="3.5.1.108"/>
    </reaction>
</comment>
<dbReference type="GO" id="GO:0046872">
    <property type="term" value="F:metal ion binding"/>
    <property type="evidence" value="ECO:0007669"/>
    <property type="project" value="UniProtKB-KW"/>
</dbReference>
<dbReference type="Proteomes" id="UP000295443">
    <property type="component" value="Unassembled WGS sequence"/>
</dbReference>
<proteinExistence type="inferred from homology"/>
<feature type="binding site" evidence="12">
    <location>
        <position position="241"/>
    </location>
    <ligand>
        <name>Zn(2+)</name>
        <dbReference type="ChEBI" id="CHEBI:29105"/>
    </ligand>
</feature>
<dbReference type="RefSeq" id="WP_131445121.1">
    <property type="nucleotide sequence ID" value="NZ_SJZB01000014.1"/>
</dbReference>
<dbReference type="HAMAP" id="MF_00388">
    <property type="entry name" value="LpxC"/>
    <property type="match status" value="1"/>
</dbReference>
<comment type="cofactor">
    <cofactor evidence="1 12">
        <name>Zn(2+)</name>
        <dbReference type="ChEBI" id="CHEBI:29105"/>
    </cofactor>
</comment>
<comment type="pathway">
    <text evidence="3 12">Glycolipid biosynthesis; lipid IV(A) biosynthesis; lipid IV(A) from (3R)-3-hydroxytetradecanoyl-[acyl-carrier-protein] and UDP-N-acetyl-alpha-D-glucosamine: step 2/6.</text>
</comment>
<protein>
    <recommendedName>
        <fullName evidence="4 12">UDP-3-O-acyl-N-acetylglucosamine deacetylase</fullName>
        <shortName evidence="12">UDP-3-O-acyl-GlcNAc deacetylase</shortName>
        <ecNumber evidence="4 12">3.5.1.108</ecNumber>
    </recommendedName>
    <alternativeName>
        <fullName evidence="12">UDP-3-O-[R-3-hydroxymyristoyl]-N-acetylglucosamine deacetylase</fullName>
    </alternativeName>
</protein>
<dbReference type="UniPathway" id="UPA00359">
    <property type="reaction ID" value="UER00478"/>
</dbReference>
<evidence type="ECO:0000256" key="10">
    <source>
        <dbReference type="ARBA" id="ARBA00023098"/>
    </source>
</evidence>
<dbReference type="EMBL" id="SJZB01000014">
    <property type="protein sequence ID" value="TCJ17239.1"/>
    <property type="molecule type" value="Genomic_DNA"/>
</dbReference>
<evidence type="ECO:0000256" key="12">
    <source>
        <dbReference type="HAMAP-Rule" id="MF_00388"/>
    </source>
</evidence>
<dbReference type="InterPro" id="IPR015870">
    <property type="entry name" value="UDP-acyl_N-AcGlcN_deAcase_N"/>
</dbReference>
<evidence type="ECO:0000256" key="11">
    <source>
        <dbReference type="ARBA" id="ARBA00024535"/>
    </source>
</evidence>
<keyword evidence="7 12" id="KW-0479">Metal-binding</keyword>
<dbReference type="Gene3D" id="3.30.230.20">
    <property type="entry name" value="lpxc deacetylase, domain 1"/>
    <property type="match status" value="1"/>
</dbReference>
<evidence type="ECO:0000313" key="13">
    <source>
        <dbReference type="EMBL" id="TCJ17239.1"/>
    </source>
</evidence>
<dbReference type="PANTHER" id="PTHR33694">
    <property type="entry name" value="UDP-3-O-ACYL-N-ACETYLGLUCOSAMINE DEACETYLASE 1, MITOCHONDRIAL-RELATED"/>
    <property type="match status" value="1"/>
</dbReference>
<keyword evidence="5 12" id="KW-0444">Lipid biosynthesis</keyword>
<keyword evidence="9 12" id="KW-0862">Zinc</keyword>
<keyword evidence="8 12" id="KW-0378">Hydrolase</keyword>
<feature type="binding site" evidence="12">
    <location>
        <position position="78"/>
    </location>
    <ligand>
        <name>Zn(2+)</name>
        <dbReference type="ChEBI" id="CHEBI:29105"/>
    </ligand>
</feature>
<dbReference type="Pfam" id="PF03331">
    <property type="entry name" value="LpxC"/>
    <property type="match status" value="1"/>
</dbReference>
<dbReference type="GO" id="GO:0103117">
    <property type="term" value="F:UDP-3-O-acyl-N-acetylglucosamine deacetylase activity"/>
    <property type="evidence" value="ECO:0007669"/>
    <property type="project" value="UniProtKB-UniRule"/>
</dbReference>
<comment type="caution">
    <text evidence="13">The sequence shown here is derived from an EMBL/GenBank/DDBJ whole genome shotgun (WGS) entry which is preliminary data.</text>
</comment>
<feature type="active site" description="Proton donor" evidence="12">
    <location>
        <position position="264"/>
    </location>
</feature>
<dbReference type="InterPro" id="IPR004463">
    <property type="entry name" value="UDP-acyl_GlcNac_deAcase"/>
</dbReference>
<dbReference type="EC" id="3.5.1.108" evidence="4 12"/>
<dbReference type="AlphaFoldDB" id="A0A4R1BIX6"/>
<gene>
    <name evidence="12" type="primary">lpxC</name>
    <name evidence="13" type="ORF">EZJ19_04620</name>
</gene>
<evidence type="ECO:0000256" key="9">
    <source>
        <dbReference type="ARBA" id="ARBA00022833"/>
    </source>
</evidence>
<feature type="binding site" evidence="12">
    <location>
        <position position="237"/>
    </location>
    <ligand>
        <name>Zn(2+)</name>
        <dbReference type="ChEBI" id="CHEBI:29105"/>
    </ligand>
</feature>
<dbReference type="InterPro" id="IPR020568">
    <property type="entry name" value="Ribosomal_Su5_D2-typ_SF"/>
</dbReference>
<dbReference type="PANTHER" id="PTHR33694:SF1">
    <property type="entry name" value="UDP-3-O-ACYL-N-ACETYLGLUCOSAMINE DEACETYLASE 1, MITOCHONDRIAL-RELATED"/>
    <property type="match status" value="1"/>
</dbReference>